<dbReference type="AlphaFoldDB" id="A0A7Z8ZD19"/>
<reference evidence="1 2" key="1">
    <citation type="submission" date="2018-12" db="EMBL/GenBank/DDBJ databases">
        <authorList>
            <consortium name="Pathogen Informatics"/>
        </authorList>
    </citation>
    <scope>NUCLEOTIDE SEQUENCE [LARGE SCALE GENOMIC DNA]</scope>
    <source>
        <strain evidence="1 2">NCTC9997</strain>
    </source>
</reference>
<keyword evidence="2" id="KW-1185">Reference proteome</keyword>
<dbReference type="EMBL" id="LR134253">
    <property type="protein sequence ID" value="VED52224.1"/>
    <property type="molecule type" value="Genomic_DNA"/>
</dbReference>
<dbReference type="InterPro" id="IPR009057">
    <property type="entry name" value="Homeodomain-like_sf"/>
</dbReference>
<evidence type="ECO:0000313" key="1">
    <source>
        <dbReference type="EMBL" id="VED52224.1"/>
    </source>
</evidence>
<protein>
    <submittedName>
        <fullName evidence="1">TetR family transcriptional Regulator</fullName>
    </submittedName>
</protein>
<dbReference type="Proteomes" id="UP000267630">
    <property type="component" value="Chromosome 3"/>
</dbReference>
<name>A0A7Z8ZD19_RAOTE</name>
<dbReference type="Gene3D" id="1.10.357.10">
    <property type="entry name" value="Tetracycline Repressor, domain 2"/>
    <property type="match status" value="1"/>
</dbReference>
<gene>
    <name evidence="1" type="ORF">NCTC9997_04197</name>
</gene>
<organism evidence="1 2">
    <name type="scientific">Raoultella terrigena</name>
    <name type="common">Klebsiella terrigena</name>
    <dbReference type="NCBI Taxonomy" id="577"/>
    <lineage>
        <taxon>Bacteria</taxon>
        <taxon>Pseudomonadati</taxon>
        <taxon>Pseudomonadota</taxon>
        <taxon>Gammaproteobacteria</taxon>
        <taxon>Enterobacterales</taxon>
        <taxon>Enterobacteriaceae</taxon>
        <taxon>Klebsiella/Raoultella group</taxon>
        <taxon>Raoultella</taxon>
    </lineage>
</organism>
<dbReference type="SUPFAM" id="SSF46689">
    <property type="entry name" value="Homeodomain-like"/>
    <property type="match status" value="1"/>
</dbReference>
<evidence type="ECO:0000313" key="2">
    <source>
        <dbReference type="Proteomes" id="UP000267630"/>
    </source>
</evidence>
<accession>A0A7Z8ZD19</accession>
<sequence length="77" mass="8835">MNIRKASIHHHFPSKAELVKVVVTEYREEARAGMQAMTRQMNDPLAELQAYVDYWATCIREGSSPFLHLRHAVGARL</sequence>
<proteinExistence type="predicted"/>